<reference evidence="2 3" key="1">
    <citation type="submission" date="2017-08" db="EMBL/GenBank/DDBJ databases">
        <title>Genomic and metabolic characterisation of spoilage-associated Pseudomonas species.</title>
        <authorList>
            <person name="Stanborough T."/>
            <person name="Fegan N."/>
            <person name="Powell S.M."/>
            <person name="Singh T."/>
            <person name="Tamplin M.L."/>
            <person name="Chandry P.S."/>
        </authorList>
    </citation>
    <scope>NUCLEOTIDE SEQUENCE [LARGE SCALE GENOMIC DNA]</scope>
    <source>
        <strain evidence="2 3">L1802</strain>
    </source>
</reference>
<gene>
    <name evidence="2" type="ORF">CJF39_21225</name>
</gene>
<protein>
    <recommendedName>
        <fullName evidence="1">HTH luxR-type domain-containing protein</fullName>
    </recommendedName>
</protein>
<dbReference type="Pfam" id="PF00196">
    <property type="entry name" value="GerE"/>
    <property type="match status" value="1"/>
</dbReference>
<sequence length="86" mass="9710">MKFNSFSSAGLQMKQDELNPSLSRNNDYATCIPKTTAREQQILQCCAKGMTSAEIAKVMHRSVSTINFHFLTYEQSSEPTPATRQY</sequence>
<evidence type="ECO:0000259" key="1">
    <source>
        <dbReference type="Pfam" id="PF00196"/>
    </source>
</evidence>
<proteinExistence type="predicted"/>
<dbReference type="InterPro" id="IPR000792">
    <property type="entry name" value="Tscrpt_reg_LuxR_C"/>
</dbReference>
<name>A0A266N4R8_9PSED</name>
<evidence type="ECO:0000313" key="3">
    <source>
        <dbReference type="Proteomes" id="UP000215788"/>
    </source>
</evidence>
<dbReference type="GO" id="GO:0006355">
    <property type="term" value="P:regulation of DNA-templated transcription"/>
    <property type="evidence" value="ECO:0007669"/>
    <property type="project" value="InterPro"/>
</dbReference>
<dbReference type="EMBL" id="NQKI01000051">
    <property type="protein sequence ID" value="OZY57479.1"/>
    <property type="molecule type" value="Genomic_DNA"/>
</dbReference>
<organism evidence="2 3">
    <name type="scientific">Pseudomonas lundensis</name>
    <dbReference type="NCBI Taxonomy" id="86185"/>
    <lineage>
        <taxon>Bacteria</taxon>
        <taxon>Pseudomonadati</taxon>
        <taxon>Pseudomonadota</taxon>
        <taxon>Gammaproteobacteria</taxon>
        <taxon>Pseudomonadales</taxon>
        <taxon>Pseudomonadaceae</taxon>
        <taxon>Pseudomonas</taxon>
    </lineage>
</organism>
<dbReference type="InterPro" id="IPR036388">
    <property type="entry name" value="WH-like_DNA-bd_sf"/>
</dbReference>
<dbReference type="AlphaFoldDB" id="A0A266N4R8"/>
<dbReference type="SUPFAM" id="SSF46894">
    <property type="entry name" value="C-terminal effector domain of the bipartite response regulators"/>
    <property type="match status" value="1"/>
</dbReference>
<dbReference type="CDD" id="cd06170">
    <property type="entry name" value="LuxR_C_like"/>
    <property type="match status" value="1"/>
</dbReference>
<accession>A0A266N4R8</accession>
<evidence type="ECO:0000313" key="2">
    <source>
        <dbReference type="EMBL" id="OZY57479.1"/>
    </source>
</evidence>
<dbReference type="Gene3D" id="1.10.10.10">
    <property type="entry name" value="Winged helix-like DNA-binding domain superfamily/Winged helix DNA-binding domain"/>
    <property type="match status" value="1"/>
</dbReference>
<dbReference type="GO" id="GO:0003677">
    <property type="term" value="F:DNA binding"/>
    <property type="evidence" value="ECO:0007669"/>
    <property type="project" value="InterPro"/>
</dbReference>
<feature type="domain" description="HTH luxR-type" evidence="1">
    <location>
        <begin position="36"/>
        <end position="69"/>
    </location>
</feature>
<comment type="caution">
    <text evidence="2">The sequence shown here is derived from an EMBL/GenBank/DDBJ whole genome shotgun (WGS) entry which is preliminary data.</text>
</comment>
<dbReference type="Proteomes" id="UP000215788">
    <property type="component" value="Unassembled WGS sequence"/>
</dbReference>
<dbReference type="InterPro" id="IPR016032">
    <property type="entry name" value="Sig_transdc_resp-reg_C-effctor"/>
</dbReference>